<dbReference type="EMBL" id="FQZA01000002">
    <property type="protein sequence ID" value="SHI60795.1"/>
    <property type="molecule type" value="Genomic_DNA"/>
</dbReference>
<dbReference type="PANTHER" id="PTHR24221">
    <property type="entry name" value="ATP-BINDING CASSETTE SUB-FAMILY B"/>
    <property type="match status" value="1"/>
</dbReference>
<dbReference type="Pfam" id="PF00664">
    <property type="entry name" value="ABC_membrane"/>
    <property type="match status" value="1"/>
</dbReference>
<dbReference type="PROSITE" id="PS50929">
    <property type="entry name" value="ABC_TM1F"/>
    <property type="match status" value="1"/>
</dbReference>
<dbReference type="Gene3D" id="1.20.1560.10">
    <property type="entry name" value="ABC transporter type 1, transmembrane domain"/>
    <property type="match status" value="1"/>
</dbReference>
<feature type="transmembrane region" description="Helical" evidence="7">
    <location>
        <begin position="24"/>
        <end position="48"/>
    </location>
</feature>
<dbReference type="SMART" id="SM00382">
    <property type="entry name" value="AAA"/>
    <property type="match status" value="1"/>
</dbReference>
<name>A0A1M6CID4_9RHOB</name>
<dbReference type="InterPro" id="IPR003439">
    <property type="entry name" value="ABC_transporter-like_ATP-bd"/>
</dbReference>
<evidence type="ECO:0000313" key="11">
    <source>
        <dbReference type="Proteomes" id="UP000184040"/>
    </source>
</evidence>
<dbReference type="PANTHER" id="PTHR24221:SF248">
    <property type="entry name" value="ABC TRANSPORTER TRANSMEMBRANE REGION"/>
    <property type="match status" value="1"/>
</dbReference>
<dbReference type="AlphaFoldDB" id="A0A1M6CID4"/>
<dbReference type="InterPro" id="IPR010128">
    <property type="entry name" value="ATPase_T1SS_PrtD-like"/>
</dbReference>
<dbReference type="NCBIfam" id="TIGR01842">
    <property type="entry name" value="type_I_sec_PrtD"/>
    <property type="match status" value="1"/>
</dbReference>
<proteinExistence type="predicted"/>
<dbReference type="STRING" id="313368.SAMN04488012_10257"/>
<protein>
    <submittedName>
        <fullName evidence="10">ATP-binding cassette, subfamily C</fullName>
    </submittedName>
</protein>
<feature type="domain" description="ABC transporter" evidence="8">
    <location>
        <begin position="335"/>
        <end position="571"/>
    </location>
</feature>
<dbReference type="SUPFAM" id="SSF90123">
    <property type="entry name" value="ABC transporter transmembrane region"/>
    <property type="match status" value="1"/>
</dbReference>
<keyword evidence="6 7" id="KW-0472">Membrane</keyword>
<dbReference type="RefSeq" id="WP_236737846.1">
    <property type="nucleotide sequence ID" value="NZ_FQZA01000002.1"/>
</dbReference>
<evidence type="ECO:0000256" key="2">
    <source>
        <dbReference type="ARBA" id="ARBA00022692"/>
    </source>
</evidence>
<feature type="transmembrane region" description="Helical" evidence="7">
    <location>
        <begin position="252"/>
        <end position="269"/>
    </location>
</feature>
<keyword evidence="2 7" id="KW-0812">Transmembrane</keyword>
<dbReference type="Pfam" id="PF00005">
    <property type="entry name" value="ABC_tran"/>
    <property type="match status" value="1"/>
</dbReference>
<evidence type="ECO:0000256" key="3">
    <source>
        <dbReference type="ARBA" id="ARBA00022741"/>
    </source>
</evidence>
<comment type="subcellular location">
    <subcellularLocation>
        <location evidence="1">Cell membrane</location>
        <topology evidence="1">Multi-pass membrane protein</topology>
    </subcellularLocation>
</comment>
<evidence type="ECO:0000313" key="10">
    <source>
        <dbReference type="EMBL" id="SHI60795.1"/>
    </source>
</evidence>
<feature type="transmembrane region" description="Helical" evidence="7">
    <location>
        <begin position="163"/>
        <end position="182"/>
    </location>
</feature>
<dbReference type="InterPro" id="IPR003593">
    <property type="entry name" value="AAA+_ATPase"/>
</dbReference>
<reference evidence="10 11" key="1">
    <citation type="submission" date="2016-11" db="EMBL/GenBank/DDBJ databases">
        <authorList>
            <person name="Jaros S."/>
            <person name="Januszkiewicz K."/>
            <person name="Wedrychowicz H."/>
        </authorList>
    </citation>
    <scope>NUCLEOTIDE SEQUENCE [LARGE SCALE GENOMIC DNA]</scope>
    <source>
        <strain evidence="10 11">DSM 26892</strain>
    </source>
</reference>
<dbReference type="GO" id="GO:0030253">
    <property type="term" value="P:protein secretion by the type I secretion system"/>
    <property type="evidence" value="ECO:0007669"/>
    <property type="project" value="InterPro"/>
</dbReference>
<dbReference type="GO" id="GO:0005886">
    <property type="term" value="C:plasma membrane"/>
    <property type="evidence" value="ECO:0007669"/>
    <property type="project" value="UniProtKB-SubCell"/>
</dbReference>
<keyword evidence="4 10" id="KW-0067">ATP-binding</keyword>
<evidence type="ECO:0000256" key="6">
    <source>
        <dbReference type="ARBA" id="ARBA00023136"/>
    </source>
</evidence>
<dbReference type="Gene3D" id="3.40.50.300">
    <property type="entry name" value="P-loop containing nucleotide triphosphate hydrolases"/>
    <property type="match status" value="1"/>
</dbReference>
<gene>
    <name evidence="10" type="ORF">SAMN04488012_10257</name>
</gene>
<evidence type="ECO:0000256" key="4">
    <source>
        <dbReference type="ARBA" id="ARBA00022840"/>
    </source>
</evidence>
<feature type="domain" description="ABC transmembrane type-1" evidence="9">
    <location>
        <begin position="26"/>
        <end position="304"/>
    </location>
</feature>
<dbReference type="GO" id="GO:0034040">
    <property type="term" value="F:ATPase-coupled lipid transmembrane transporter activity"/>
    <property type="evidence" value="ECO:0007669"/>
    <property type="project" value="TreeGrafter"/>
</dbReference>
<dbReference type="SUPFAM" id="SSF52540">
    <property type="entry name" value="P-loop containing nucleoside triphosphate hydrolases"/>
    <property type="match status" value="1"/>
</dbReference>
<dbReference type="PROSITE" id="PS00211">
    <property type="entry name" value="ABC_TRANSPORTER_1"/>
    <property type="match status" value="1"/>
</dbReference>
<evidence type="ECO:0000259" key="8">
    <source>
        <dbReference type="PROSITE" id="PS50893"/>
    </source>
</evidence>
<keyword evidence="5 7" id="KW-1133">Transmembrane helix</keyword>
<dbReference type="GO" id="GO:0140359">
    <property type="term" value="F:ABC-type transporter activity"/>
    <property type="evidence" value="ECO:0007669"/>
    <property type="project" value="InterPro"/>
</dbReference>
<evidence type="ECO:0000256" key="5">
    <source>
        <dbReference type="ARBA" id="ARBA00022989"/>
    </source>
</evidence>
<dbReference type="PROSITE" id="PS50893">
    <property type="entry name" value="ABC_TRANSPORTER_2"/>
    <property type="match status" value="1"/>
</dbReference>
<evidence type="ECO:0000259" key="9">
    <source>
        <dbReference type="PROSITE" id="PS50929"/>
    </source>
</evidence>
<dbReference type="GO" id="GO:0016887">
    <property type="term" value="F:ATP hydrolysis activity"/>
    <property type="evidence" value="ECO:0007669"/>
    <property type="project" value="InterPro"/>
</dbReference>
<evidence type="ECO:0000256" key="1">
    <source>
        <dbReference type="ARBA" id="ARBA00004651"/>
    </source>
</evidence>
<evidence type="ECO:0000256" key="7">
    <source>
        <dbReference type="SAM" id="Phobius"/>
    </source>
</evidence>
<dbReference type="InterPro" id="IPR017871">
    <property type="entry name" value="ABC_transporter-like_CS"/>
</dbReference>
<dbReference type="InterPro" id="IPR027417">
    <property type="entry name" value="P-loop_NTPase"/>
</dbReference>
<sequence length="579" mass="63153">MRPSTDIRRGLDELRQTRAESRRLFWAVGLFSMFVNLLMLTGPLYMLQVYDRVLGSRSEATLVALTALMAFLFLIMGVMDFARGRILARVGARFQSNLDRRVFAAMVRKAAVAPDAASEQNNLRDLESVQRLLSSPVLTAFFDMPWTPIFLIVIAILHPWLGILALGGSLVLIAIAILNQVYTLRPQAMANAGSVRAERMSEQIRQEAEMVRSLGMQQATFSRWQELRENSLKETIASSDIGGRFTTLTKTFRLFLQSLMLGLGAYLVLQNQMTAGGMIAGSILLGRALAPVDLALGQWALVQRAQQGWRNLAELLSAVGEEPQRTALPRPKAHLTVNQVTIIPPGQSQASVRMVSFDLKPGEALGIIGPSGSGKSTLARAIVGVWRVAGGKIRLDGASLDQFEPDVLGQHIGYLPQRVQLFDGTIAQNIGRMQPEARDEDIVAAAQKAAVHDMILQLPDGYDTQVSSAGGRLSGGQIQRIGLARAMYGDPVILVLDEPNSNLDNEGSVAMNRAMEALKKAGGAVIIMAHRPSAIQTCEKLLVMDNGMRRAFGPKEEVLREMVKNHKQLMDGPQVGGVS</sequence>
<keyword evidence="3" id="KW-0547">Nucleotide-binding</keyword>
<dbReference type="InterPro" id="IPR039421">
    <property type="entry name" value="Type_1_exporter"/>
</dbReference>
<dbReference type="InterPro" id="IPR011527">
    <property type="entry name" value="ABC1_TM_dom"/>
</dbReference>
<organism evidence="10 11">
    <name type="scientific">Palleronia salina</name>
    <dbReference type="NCBI Taxonomy" id="313368"/>
    <lineage>
        <taxon>Bacteria</taxon>
        <taxon>Pseudomonadati</taxon>
        <taxon>Pseudomonadota</taxon>
        <taxon>Alphaproteobacteria</taxon>
        <taxon>Rhodobacterales</taxon>
        <taxon>Roseobacteraceae</taxon>
        <taxon>Palleronia</taxon>
    </lineage>
</organism>
<keyword evidence="11" id="KW-1185">Reference proteome</keyword>
<dbReference type="GO" id="GO:0030256">
    <property type="term" value="C:type I protein secretion system complex"/>
    <property type="evidence" value="ECO:0007669"/>
    <property type="project" value="InterPro"/>
</dbReference>
<dbReference type="InterPro" id="IPR036640">
    <property type="entry name" value="ABC1_TM_sf"/>
</dbReference>
<accession>A0A1M6CID4</accession>
<feature type="transmembrane region" description="Helical" evidence="7">
    <location>
        <begin position="60"/>
        <end position="79"/>
    </location>
</feature>
<feature type="transmembrane region" description="Helical" evidence="7">
    <location>
        <begin position="137"/>
        <end position="157"/>
    </location>
</feature>
<dbReference type="GO" id="GO:0005524">
    <property type="term" value="F:ATP binding"/>
    <property type="evidence" value="ECO:0007669"/>
    <property type="project" value="UniProtKB-KW"/>
</dbReference>
<dbReference type="Proteomes" id="UP000184040">
    <property type="component" value="Unassembled WGS sequence"/>
</dbReference>